<dbReference type="Gene3D" id="3.90.25.10">
    <property type="entry name" value="UDP-galactose 4-epimerase, domain 1"/>
    <property type="match status" value="1"/>
</dbReference>
<evidence type="ECO:0000256" key="1">
    <source>
        <dbReference type="ARBA" id="ARBA00010944"/>
    </source>
</evidence>
<name>A0ABS2P535_9BACI</name>
<comment type="function">
    <text evidence="2">Catalyzes the reduction of dTDP-6-deoxy-L-lyxo-4-hexulose to yield dTDP-L-rhamnose.</text>
</comment>
<dbReference type="Pfam" id="PF04321">
    <property type="entry name" value="RmlD_sub_bind"/>
    <property type="match status" value="1"/>
</dbReference>
<accession>A0ABS2P535</accession>
<reference evidence="4 5" key="1">
    <citation type="submission" date="2021-01" db="EMBL/GenBank/DDBJ databases">
        <title>Genomic Encyclopedia of Type Strains, Phase IV (KMG-IV): sequencing the most valuable type-strain genomes for metagenomic binning, comparative biology and taxonomic classification.</title>
        <authorList>
            <person name="Goeker M."/>
        </authorList>
    </citation>
    <scope>NUCLEOTIDE SEQUENCE [LARGE SCALE GENOMIC DNA]</scope>
    <source>
        <strain evidence="4 5">DSM 25879</strain>
    </source>
</reference>
<dbReference type="InterPro" id="IPR005913">
    <property type="entry name" value="dTDP_dehydrorham_reduct"/>
</dbReference>
<dbReference type="PANTHER" id="PTHR10491">
    <property type="entry name" value="DTDP-4-DEHYDRORHAMNOSE REDUCTASE"/>
    <property type="match status" value="1"/>
</dbReference>
<gene>
    <name evidence="4" type="ORF">JOC95_003982</name>
</gene>
<dbReference type="EMBL" id="JAFBED010000013">
    <property type="protein sequence ID" value="MBM7622072.1"/>
    <property type="molecule type" value="Genomic_DNA"/>
</dbReference>
<keyword evidence="2" id="KW-0521">NADP</keyword>
<evidence type="ECO:0000313" key="4">
    <source>
        <dbReference type="EMBL" id="MBM7622072.1"/>
    </source>
</evidence>
<evidence type="ECO:0000313" key="5">
    <source>
        <dbReference type="Proteomes" id="UP000737402"/>
    </source>
</evidence>
<dbReference type="Proteomes" id="UP000737402">
    <property type="component" value="Unassembled WGS sequence"/>
</dbReference>
<dbReference type="Gene3D" id="3.40.50.720">
    <property type="entry name" value="NAD(P)-binding Rossmann-like Domain"/>
    <property type="match status" value="1"/>
</dbReference>
<dbReference type="SUPFAM" id="SSF51735">
    <property type="entry name" value="NAD(P)-binding Rossmann-fold domains"/>
    <property type="match status" value="1"/>
</dbReference>
<dbReference type="InterPro" id="IPR029903">
    <property type="entry name" value="RmlD-like-bd"/>
</dbReference>
<comment type="similarity">
    <text evidence="1 2">Belongs to the dTDP-4-dehydrorhamnose reductase family.</text>
</comment>
<keyword evidence="5" id="KW-1185">Reference proteome</keyword>
<keyword evidence="2 4" id="KW-0560">Oxidoreductase</keyword>
<feature type="domain" description="RmlD-like substrate binding" evidence="3">
    <location>
        <begin position="1"/>
        <end position="278"/>
    </location>
</feature>
<dbReference type="EC" id="1.1.1.133" evidence="2"/>
<comment type="caution">
    <text evidence="4">The sequence shown here is derived from an EMBL/GenBank/DDBJ whole genome shotgun (WGS) entry which is preliminary data.</text>
</comment>
<dbReference type="NCBIfam" id="TIGR01214">
    <property type="entry name" value="rmlD"/>
    <property type="match status" value="1"/>
</dbReference>
<dbReference type="PANTHER" id="PTHR10491:SF4">
    <property type="entry name" value="METHIONINE ADENOSYLTRANSFERASE 2 SUBUNIT BETA"/>
    <property type="match status" value="1"/>
</dbReference>
<sequence>MIILITGAGGQLGKDLIRKLSQMHSVYSFNKNELDITNKALVEQTINNISPDIIIHSAAYTSVDDSEINKNLAFEINSIGTGNVLNTARKSGARFIYISSDYVFDGKKTTPYSEEDNTNPQSVYGWSKLLGEMITLQYDNSTVIRTSWLYGHDGRNFVKTMLELGKQKREIRVVHDQIGSPTYTNDLAEFISVLSKSDKRGIFHYSNSGACSWYEFAKAIYKEAGYDADLVLPTTSQAYNALAPRPSYSVLGHNRLLKEKYPLPRHWHEALKEFIQKEKSI</sequence>
<comment type="pathway">
    <text evidence="2">Carbohydrate biosynthesis; dTDP-L-rhamnose biosynthesis.</text>
</comment>
<evidence type="ECO:0000259" key="3">
    <source>
        <dbReference type="Pfam" id="PF04321"/>
    </source>
</evidence>
<organism evidence="4 5">
    <name type="scientific">Sutcliffiella tianshenii</name>
    <dbReference type="NCBI Taxonomy" id="1463404"/>
    <lineage>
        <taxon>Bacteria</taxon>
        <taxon>Bacillati</taxon>
        <taxon>Bacillota</taxon>
        <taxon>Bacilli</taxon>
        <taxon>Bacillales</taxon>
        <taxon>Bacillaceae</taxon>
        <taxon>Sutcliffiella</taxon>
    </lineage>
</organism>
<dbReference type="GO" id="GO:0008831">
    <property type="term" value="F:dTDP-4-dehydrorhamnose reductase activity"/>
    <property type="evidence" value="ECO:0007669"/>
    <property type="project" value="UniProtKB-EC"/>
</dbReference>
<protein>
    <recommendedName>
        <fullName evidence="2">dTDP-4-dehydrorhamnose reductase</fullName>
        <ecNumber evidence="2">1.1.1.133</ecNumber>
    </recommendedName>
</protein>
<evidence type="ECO:0000256" key="2">
    <source>
        <dbReference type="RuleBase" id="RU364082"/>
    </source>
</evidence>
<proteinExistence type="inferred from homology"/>
<dbReference type="InterPro" id="IPR036291">
    <property type="entry name" value="NAD(P)-bd_dom_sf"/>
</dbReference>
<dbReference type="CDD" id="cd05254">
    <property type="entry name" value="dTDP_HR_like_SDR_e"/>
    <property type="match status" value="1"/>
</dbReference>
<dbReference type="RefSeq" id="WP_204419313.1">
    <property type="nucleotide sequence ID" value="NZ_JAFBED010000013.1"/>
</dbReference>